<keyword evidence="6 7" id="KW-0408">Iron</keyword>
<keyword evidence="5" id="KW-0732">Signal</keyword>
<feature type="region of interest" description="Disordered" evidence="8">
    <location>
        <begin position="601"/>
        <end position="628"/>
    </location>
</feature>
<keyword evidence="4 7" id="KW-0349">Heme</keyword>
<keyword evidence="7" id="KW-0479">Metal-binding</keyword>
<dbReference type="GO" id="GO:0006979">
    <property type="term" value="P:response to oxidative stress"/>
    <property type="evidence" value="ECO:0007669"/>
    <property type="project" value="InterPro"/>
</dbReference>
<dbReference type="AlphaFoldDB" id="A0A067QUJ3"/>
<dbReference type="Pfam" id="PF03098">
    <property type="entry name" value="An_peroxidase"/>
    <property type="match status" value="1"/>
</dbReference>
<dbReference type="OMA" id="WARHHNY"/>
<evidence type="ECO:0000313" key="10">
    <source>
        <dbReference type="Proteomes" id="UP000027135"/>
    </source>
</evidence>
<dbReference type="SUPFAM" id="SSF48113">
    <property type="entry name" value="Heme-dependent peroxidases"/>
    <property type="match status" value="1"/>
</dbReference>
<dbReference type="GO" id="GO:0020037">
    <property type="term" value="F:heme binding"/>
    <property type="evidence" value="ECO:0007669"/>
    <property type="project" value="InterPro"/>
</dbReference>
<dbReference type="PROSITE" id="PS50292">
    <property type="entry name" value="PEROXIDASE_3"/>
    <property type="match status" value="1"/>
</dbReference>
<dbReference type="GO" id="GO:0046872">
    <property type="term" value="F:metal ion binding"/>
    <property type="evidence" value="ECO:0007669"/>
    <property type="project" value="UniProtKB-KW"/>
</dbReference>
<protein>
    <submittedName>
        <fullName evidence="9">Chorion peroxidase</fullName>
    </submittedName>
</protein>
<dbReference type="FunCoup" id="A0A067QUJ3">
    <property type="interactions" value="6"/>
</dbReference>
<dbReference type="Gene3D" id="1.10.640.10">
    <property type="entry name" value="Haem peroxidase domain superfamily, animal type"/>
    <property type="match status" value="1"/>
</dbReference>
<dbReference type="InParanoid" id="A0A067QUJ3"/>
<evidence type="ECO:0000256" key="5">
    <source>
        <dbReference type="ARBA" id="ARBA00022729"/>
    </source>
</evidence>
<dbReference type="GO" id="GO:0004601">
    <property type="term" value="F:peroxidase activity"/>
    <property type="evidence" value="ECO:0007669"/>
    <property type="project" value="UniProtKB-KW"/>
</dbReference>
<organism evidence="9 10">
    <name type="scientific">Zootermopsis nevadensis</name>
    <name type="common">Dampwood termite</name>
    <dbReference type="NCBI Taxonomy" id="136037"/>
    <lineage>
        <taxon>Eukaryota</taxon>
        <taxon>Metazoa</taxon>
        <taxon>Ecdysozoa</taxon>
        <taxon>Arthropoda</taxon>
        <taxon>Hexapoda</taxon>
        <taxon>Insecta</taxon>
        <taxon>Pterygota</taxon>
        <taxon>Neoptera</taxon>
        <taxon>Polyneoptera</taxon>
        <taxon>Dictyoptera</taxon>
        <taxon>Blattodea</taxon>
        <taxon>Blattoidea</taxon>
        <taxon>Termitoidae</taxon>
        <taxon>Termopsidae</taxon>
        <taxon>Zootermopsis</taxon>
    </lineage>
</organism>
<reference evidence="9 10" key="1">
    <citation type="journal article" date="2014" name="Nat. Commun.">
        <title>Molecular traces of alternative social organization in a termite genome.</title>
        <authorList>
            <person name="Terrapon N."/>
            <person name="Li C."/>
            <person name="Robertson H.M."/>
            <person name="Ji L."/>
            <person name="Meng X."/>
            <person name="Booth W."/>
            <person name="Chen Z."/>
            <person name="Childers C.P."/>
            <person name="Glastad K.M."/>
            <person name="Gokhale K."/>
            <person name="Gowin J."/>
            <person name="Gronenberg W."/>
            <person name="Hermansen R.A."/>
            <person name="Hu H."/>
            <person name="Hunt B.G."/>
            <person name="Huylmans A.K."/>
            <person name="Khalil S.M."/>
            <person name="Mitchell R.D."/>
            <person name="Munoz-Torres M.C."/>
            <person name="Mustard J.A."/>
            <person name="Pan H."/>
            <person name="Reese J.T."/>
            <person name="Scharf M.E."/>
            <person name="Sun F."/>
            <person name="Vogel H."/>
            <person name="Xiao J."/>
            <person name="Yang W."/>
            <person name="Yang Z."/>
            <person name="Yang Z."/>
            <person name="Zhou J."/>
            <person name="Zhu J."/>
            <person name="Brent C.S."/>
            <person name="Elsik C.G."/>
            <person name="Goodisman M.A."/>
            <person name="Liberles D.A."/>
            <person name="Roe R.M."/>
            <person name="Vargo E.L."/>
            <person name="Vilcinskas A."/>
            <person name="Wang J."/>
            <person name="Bornberg-Bauer E."/>
            <person name="Korb J."/>
            <person name="Zhang G."/>
            <person name="Liebig J."/>
        </authorList>
    </citation>
    <scope>NUCLEOTIDE SEQUENCE [LARGE SCALE GENOMIC DNA]</scope>
    <source>
        <tissue evidence="9">Whole organism</tissue>
    </source>
</reference>
<dbReference type="InterPro" id="IPR019791">
    <property type="entry name" value="Haem_peroxidase_animal"/>
</dbReference>
<dbReference type="PANTHER" id="PTHR11475:SF141">
    <property type="entry name" value="CARDINAL"/>
    <property type="match status" value="1"/>
</dbReference>
<name>A0A067QUJ3_ZOONE</name>
<dbReference type="Proteomes" id="UP000027135">
    <property type="component" value="Unassembled WGS sequence"/>
</dbReference>
<comment type="subcellular location">
    <subcellularLocation>
        <location evidence="1">Secreted</location>
    </subcellularLocation>
</comment>
<proteinExistence type="predicted"/>
<dbReference type="InterPro" id="IPR010255">
    <property type="entry name" value="Haem_peroxidase_sf"/>
</dbReference>
<evidence type="ECO:0000256" key="8">
    <source>
        <dbReference type="SAM" id="MobiDB-lite"/>
    </source>
</evidence>
<feature type="non-terminal residue" evidence="9">
    <location>
        <position position="1"/>
    </location>
</feature>
<evidence type="ECO:0000256" key="7">
    <source>
        <dbReference type="PIRSR" id="PIRSR619791-2"/>
    </source>
</evidence>
<evidence type="ECO:0000256" key="6">
    <source>
        <dbReference type="ARBA" id="ARBA00023004"/>
    </source>
</evidence>
<dbReference type="CDD" id="cd09823">
    <property type="entry name" value="peroxinectin_like"/>
    <property type="match status" value="1"/>
</dbReference>
<dbReference type="EMBL" id="KK852921">
    <property type="protein sequence ID" value="KDR13800.1"/>
    <property type="molecule type" value="Genomic_DNA"/>
</dbReference>
<dbReference type="InterPro" id="IPR037120">
    <property type="entry name" value="Haem_peroxidase_sf_animal"/>
</dbReference>
<evidence type="ECO:0000256" key="2">
    <source>
        <dbReference type="ARBA" id="ARBA00022525"/>
    </source>
</evidence>
<evidence type="ECO:0000256" key="3">
    <source>
        <dbReference type="ARBA" id="ARBA00022559"/>
    </source>
</evidence>
<dbReference type="FunFam" id="1.10.640.10:FF:000003">
    <property type="entry name" value="chorion peroxidase"/>
    <property type="match status" value="1"/>
</dbReference>
<gene>
    <name evidence="9" type="ORF">L798_12098</name>
</gene>
<feature type="non-terminal residue" evidence="9">
    <location>
        <position position="628"/>
    </location>
</feature>
<dbReference type="GO" id="GO:0005576">
    <property type="term" value="C:extracellular region"/>
    <property type="evidence" value="ECO:0007669"/>
    <property type="project" value="UniProtKB-SubCell"/>
</dbReference>
<feature type="binding site" description="axial binding residue" evidence="7">
    <location>
        <position position="360"/>
    </location>
    <ligand>
        <name>heme b</name>
        <dbReference type="ChEBI" id="CHEBI:60344"/>
    </ligand>
    <ligandPart>
        <name>Fe</name>
        <dbReference type="ChEBI" id="CHEBI:18248"/>
    </ligandPart>
</feature>
<keyword evidence="10" id="KW-1185">Reference proteome</keyword>
<dbReference type="GO" id="GO:0022412">
    <property type="term" value="P:cellular process involved in reproduction in multicellular organism"/>
    <property type="evidence" value="ECO:0007669"/>
    <property type="project" value="UniProtKB-ARBA"/>
</dbReference>
<evidence type="ECO:0000256" key="4">
    <source>
        <dbReference type="ARBA" id="ARBA00022617"/>
    </source>
</evidence>
<dbReference type="eggNOG" id="KOG2408">
    <property type="taxonomic scope" value="Eukaryota"/>
</dbReference>
<accession>A0A067QUJ3</accession>
<keyword evidence="3 9" id="KW-0560">Oxidoreductase</keyword>
<dbReference type="PRINTS" id="PR00457">
    <property type="entry name" value="ANPEROXIDASE"/>
</dbReference>
<evidence type="ECO:0000256" key="1">
    <source>
        <dbReference type="ARBA" id="ARBA00004613"/>
    </source>
</evidence>
<dbReference type="PANTHER" id="PTHR11475">
    <property type="entry name" value="OXIDASE/PEROXIDASE"/>
    <property type="match status" value="1"/>
</dbReference>
<keyword evidence="3 9" id="KW-0575">Peroxidase</keyword>
<keyword evidence="2" id="KW-0964">Secreted</keyword>
<evidence type="ECO:0000313" key="9">
    <source>
        <dbReference type="EMBL" id="KDR13800.1"/>
    </source>
</evidence>
<sequence>RGSRDPVGQGPMVEADWMPPEACADTASTPCPSTPFRSADGSCNNHLHPFKWGIAMRPFRRSLSPDYADGVMAPRQATDGGALPSARDVSIMMRRPRYKDDPKFTVMLAVWGQFIDHDITATALSTDTDGNAILCCGVTPQHPECFPVRVSAADPYYHQFNLSCMEFVRSAPAPTCSLGPREQLNQVSAFLDGSVVYGPSLSLTSQLRSKSGGRLRMSVTPDGRTLLPHSTDPSDGCNQKQEMAQGRYCFISGDARANENLHLTTMHLLWARQHNLVADWLNELNPSWDDERVFQEARRIVVAQLQHITYSEFLPILLGGQLMSRLDLHPQPSGYFHGYNKSVDASIANSFAAAAFRFGHTLLPGLVKMLVNGTEEYVELHRMLFNPYSLYTPGLLDGVITGTLNTQVKTVVSKEVAKKIFHALQLTEHLFEQETPSAAPHGAPCGLDLVSLNIQRGRDHGLPTYTAWRERCGLSRPQTFSDMQGFMDSDSLMKLNELYRQVMNDFCRSVSDIDLYIGGMAEKPLEGGFLGPTITCLVTDQFVRLKKGDRFWYETPETPQAFTPGQLDELRKTSLARIICDNADSLPNSQPFVMRTVGPGNKRVPCGSIPGPDLSSWRDDGQPATRAN</sequence>